<dbReference type="EMBL" id="ML179429">
    <property type="protein sequence ID" value="THU87940.1"/>
    <property type="molecule type" value="Genomic_DNA"/>
</dbReference>
<feature type="region of interest" description="Disordered" evidence="1">
    <location>
        <begin position="94"/>
        <end position="227"/>
    </location>
</feature>
<evidence type="ECO:0000313" key="2">
    <source>
        <dbReference type="EMBL" id="THU87940.1"/>
    </source>
</evidence>
<protein>
    <submittedName>
        <fullName evidence="2">Uncharacterized protein</fullName>
    </submittedName>
</protein>
<feature type="compositionally biased region" description="Polar residues" evidence="1">
    <location>
        <begin position="207"/>
        <end position="223"/>
    </location>
</feature>
<evidence type="ECO:0000313" key="3">
    <source>
        <dbReference type="Proteomes" id="UP000297245"/>
    </source>
</evidence>
<name>A0A4S8LGJ8_DENBC</name>
<reference evidence="2 3" key="1">
    <citation type="journal article" date="2019" name="Nat. Ecol. Evol.">
        <title>Megaphylogeny resolves global patterns of mushroom evolution.</title>
        <authorList>
            <person name="Varga T."/>
            <person name="Krizsan K."/>
            <person name="Foldi C."/>
            <person name="Dima B."/>
            <person name="Sanchez-Garcia M."/>
            <person name="Sanchez-Ramirez S."/>
            <person name="Szollosi G.J."/>
            <person name="Szarkandi J.G."/>
            <person name="Papp V."/>
            <person name="Albert L."/>
            <person name="Andreopoulos W."/>
            <person name="Angelini C."/>
            <person name="Antonin V."/>
            <person name="Barry K.W."/>
            <person name="Bougher N.L."/>
            <person name="Buchanan P."/>
            <person name="Buyck B."/>
            <person name="Bense V."/>
            <person name="Catcheside P."/>
            <person name="Chovatia M."/>
            <person name="Cooper J."/>
            <person name="Damon W."/>
            <person name="Desjardin D."/>
            <person name="Finy P."/>
            <person name="Geml J."/>
            <person name="Haridas S."/>
            <person name="Hughes K."/>
            <person name="Justo A."/>
            <person name="Karasinski D."/>
            <person name="Kautmanova I."/>
            <person name="Kiss B."/>
            <person name="Kocsube S."/>
            <person name="Kotiranta H."/>
            <person name="LaButti K.M."/>
            <person name="Lechner B.E."/>
            <person name="Liimatainen K."/>
            <person name="Lipzen A."/>
            <person name="Lukacs Z."/>
            <person name="Mihaltcheva S."/>
            <person name="Morgado L.N."/>
            <person name="Niskanen T."/>
            <person name="Noordeloos M.E."/>
            <person name="Ohm R.A."/>
            <person name="Ortiz-Santana B."/>
            <person name="Ovrebo C."/>
            <person name="Racz N."/>
            <person name="Riley R."/>
            <person name="Savchenko A."/>
            <person name="Shiryaev A."/>
            <person name="Soop K."/>
            <person name="Spirin V."/>
            <person name="Szebenyi C."/>
            <person name="Tomsovsky M."/>
            <person name="Tulloss R.E."/>
            <person name="Uehling J."/>
            <person name="Grigoriev I.V."/>
            <person name="Vagvolgyi C."/>
            <person name="Papp T."/>
            <person name="Martin F.M."/>
            <person name="Miettinen O."/>
            <person name="Hibbett D.S."/>
            <person name="Nagy L.G."/>
        </authorList>
    </citation>
    <scope>NUCLEOTIDE SEQUENCE [LARGE SCALE GENOMIC DNA]</scope>
    <source>
        <strain evidence="2 3">CBS 962.96</strain>
    </source>
</reference>
<accession>A0A4S8LGJ8</accession>
<dbReference type="AlphaFoldDB" id="A0A4S8LGJ8"/>
<keyword evidence="3" id="KW-1185">Reference proteome</keyword>
<feature type="compositionally biased region" description="Pro residues" evidence="1">
    <location>
        <begin position="127"/>
        <end position="137"/>
    </location>
</feature>
<gene>
    <name evidence="2" type="ORF">K435DRAFT_866780</name>
</gene>
<evidence type="ECO:0000256" key="1">
    <source>
        <dbReference type="SAM" id="MobiDB-lite"/>
    </source>
</evidence>
<sequence>MDFDKLPALGDVQTIADAVMLIAREFTSGNNGAERIIEAKCLRSHLKKLDRWKVFSQPEEIFCLETGGSFWYSLLDRNFVGDTLHRIKYGRKREDQHKALPSPTCTSTPSPAASPPSLTRTSAPSPAASPLPSPTLTPDPKRSPALLSTSDLRNVTFRGPQPQQPRQPLPMRNTPSFSATPPLWHVPSSPSKPLPTVSSLSPPSKTNSPVPNSPSMPESLSTPDSPPYSLFFSITTETDSFIDTTPIGSCSIFEQTLP</sequence>
<feature type="compositionally biased region" description="Low complexity" evidence="1">
    <location>
        <begin position="186"/>
        <end position="206"/>
    </location>
</feature>
<dbReference type="Proteomes" id="UP000297245">
    <property type="component" value="Unassembled WGS sequence"/>
</dbReference>
<organism evidence="2 3">
    <name type="scientific">Dendrothele bispora (strain CBS 962.96)</name>
    <dbReference type="NCBI Taxonomy" id="1314807"/>
    <lineage>
        <taxon>Eukaryota</taxon>
        <taxon>Fungi</taxon>
        <taxon>Dikarya</taxon>
        <taxon>Basidiomycota</taxon>
        <taxon>Agaricomycotina</taxon>
        <taxon>Agaricomycetes</taxon>
        <taxon>Agaricomycetidae</taxon>
        <taxon>Agaricales</taxon>
        <taxon>Agaricales incertae sedis</taxon>
        <taxon>Dendrothele</taxon>
    </lineage>
</organism>
<feature type="compositionally biased region" description="Low complexity" evidence="1">
    <location>
        <begin position="99"/>
        <end position="126"/>
    </location>
</feature>
<proteinExistence type="predicted"/>